<gene>
    <name evidence="1" type="ORF">G9444_6426</name>
</gene>
<organism evidence="1 2">
    <name type="scientific">Rhodococcus erythropolis</name>
    <name type="common">Arthrobacter picolinophilus</name>
    <dbReference type="NCBI Taxonomy" id="1833"/>
    <lineage>
        <taxon>Bacteria</taxon>
        <taxon>Bacillati</taxon>
        <taxon>Actinomycetota</taxon>
        <taxon>Actinomycetes</taxon>
        <taxon>Mycobacteriales</taxon>
        <taxon>Nocardiaceae</taxon>
        <taxon>Rhodococcus</taxon>
        <taxon>Rhodococcus erythropolis group</taxon>
    </lineage>
</organism>
<dbReference type="EMBL" id="CP050124">
    <property type="protein sequence ID" value="QIP43669.1"/>
    <property type="molecule type" value="Genomic_DNA"/>
</dbReference>
<name>A0A6G9D3A7_RHOER</name>
<reference evidence="1 2" key="1">
    <citation type="submission" date="2020-03" db="EMBL/GenBank/DDBJ databases">
        <title>Screen low temperature-resistant strains for efficient degradation of petroleum hydrocarbons under the low temperature.</title>
        <authorList>
            <person name="Wang Y."/>
            <person name="Chen J."/>
        </authorList>
    </citation>
    <scope>NUCLEOTIDE SEQUENCE [LARGE SCALE GENOMIC DNA]</scope>
    <source>
        <strain evidence="1 2">KB1</strain>
    </source>
</reference>
<dbReference type="RefSeq" id="WP_166502878.1">
    <property type="nucleotide sequence ID" value="NZ_CP050124.1"/>
</dbReference>
<dbReference type="Proteomes" id="UP000502345">
    <property type="component" value="Chromosome"/>
</dbReference>
<evidence type="ECO:0008006" key="3">
    <source>
        <dbReference type="Google" id="ProtNLM"/>
    </source>
</evidence>
<dbReference type="AlphaFoldDB" id="A0A6G9D3A7"/>
<protein>
    <recommendedName>
        <fullName evidence="3">Abi-like protein</fullName>
    </recommendedName>
</protein>
<sequence length="227" mass="26065">MDPAEIHMLPAAFSQPRFQTFLNACDGDVKCAMRLYSWNIELSGAFWGPLHVLEIVMRNVIHSQLASKFKRDDWWEHPDIRFSRENDKDLKNAKASAEHNARGRRRAVRPTDVMSSLNFAFWTSLTGPGGSAQYETKLWQPAIVKAFPRLTGTRADLNYDLNYLRLLRNRIAHHEPIFNGDHLEDRQKIINILHYANEPSGKYVAESDRIRAVLSRREAALAGDCSF</sequence>
<evidence type="ECO:0000313" key="1">
    <source>
        <dbReference type="EMBL" id="QIP43669.1"/>
    </source>
</evidence>
<accession>A0A6G9D3A7</accession>
<proteinExistence type="predicted"/>
<evidence type="ECO:0000313" key="2">
    <source>
        <dbReference type="Proteomes" id="UP000502345"/>
    </source>
</evidence>